<dbReference type="InterPro" id="IPR036188">
    <property type="entry name" value="FAD/NAD-bd_sf"/>
</dbReference>
<dbReference type="GO" id="GO:0019805">
    <property type="term" value="P:quinolinate biosynthetic process"/>
    <property type="evidence" value="ECO:0007669"/>
    <property type="project" value="UniProtKB-UniRule"/>
</dbReference>
<dbReference type="STRING" id="1109443.G4TD53"/>
<keyword evidence="10 11" id="KW-0472">Membrane</keyword>
<dbReference type="UniPathway" id="UPA00253">
    <property type="reaction ID" value="UER00328"/>
</dbReference>
<comment type="cofactor">
    <cofactor evidence="1 10">
        <name>FAD</name>
        <dbReference type="ChEBI" id="CHEBI:57692"/>
    </cofactor>
</comment>
<evidence type="ECO:0000256" key="5">
    <source>
        <dbReference type="ARBA" id="ARBA00022857"/>
    </source>
</evidence>
<dbReference type="OMA" id="REFMFIA"/>
<keyword evidence="10" id="KW-1000">Mitochondrion outer membrane</keyword>
<dbReference type="AlphaFoldDB" id="G4TD53"/>
<keyword evidence="11" id="KW-0812">Transmembrane</keyword>
<feature type="domain" description="FAD-binding" evidence="12">
    <location>
        <begin position="5"/>
        <end position="335"/>
    </location>
</feature>
<evidence type="ECO:0000259" key="12">
    <source>
        <dbReference type="Pfam" id="PF01494"/>
    </source>
</evidence>
<proteinExistence type="inferred from homology"/>
<comment type="catalytic activity">
    <reaction evidence="9 10">
        <text>L-kynurenine + NADPH + O2 + H(+) = 3-hydroxy-L-kynurenine + NADP(+) + H2O</text>
        <dbReference type="Rhea" id="RHEA:20545"/>
        <dbReference type="ChEBI" id="CHEBI:15377"/>
        <dbReference type="ChEBI" id="CHEBI:15378"/>
        <dbReference type="ChEBI" id="CHEBI:15379"/>
        <dbReference type="ChEBI" id="CHEBI:57783"/>
        <dbReference type="ChEBI" id="CHEBI:57959"/>
        <dbReference type="ChEBI" id="CHEBI:58125"/>
        <dbReference type="ChEBI" id="CHEBI:58349"/>
        <dbReference type="EC" id="1.14.13.9"/>
    </reaction>
</comment>
<keyword evidence="3 10" id="KW-0662">Pyridine nucleotide biosynthesis</keyword>
<dbReference type="Gene3D" id="3.50.50.60">
    <property type="entry name" value="FAD/NAD(P)-binding domain"/>
    <property type="match status" value="1"/>
</dbReference>
<dbReference type="HOGENOM" id="CLU_023210_0_1_1"/>
<evidence type="ECO:0000256" key="11">
    <source>
        <dbReference type="SAM" id="Phobius"/>
    </source>
</evidence>
<keyword evidence="4 10" id="KW-0274">FAD</keyword>
<dbReference type="eggNOG" id="KOG2614">
    <property type="taxonomic scope" value="Eukaryota"/>
</dbReference>
<evidence type="ECO:0000256" key="1">
    <source>
        <dbReference type="ARBA" id="ARBA00001974"/>
    </source>
</evidence>
<comment type="subcellular location">
    <subcellularLocation>
        <location evidence="10">Mitochondrion outer membrane</location>
    </subcellularLocation>
</comment>
<dbReference type="PANTHER" id="PTHR46028">
    <property type="entry name" value="KYNURENINE 3-MONOOXYGENASE"/>
    <property type="match status" value="1"/>
</dbReference>
<keyword evidence="8 10" id="KW-0496">Mitochondrion</keyword>
<dbReference type="FunFam" id="3.50.50.60:FF:000129">
    <property type="entry name" value="Kynurenine 3-monooxygenase"/>
    <property type="match status" value="1"/>
</dbReference>
<comment type="pathway">
    <text evidence="10">Cofactor biosynthesis; NAD(+) biosynthesis; quinolinate from L-kynurenine: step 1/3.</text>
</comment>
<comment type="function">
    <text evidence="10">Catalyzes the hydroxylation of L-kynurenine (L-Kyn) to form 3-hydroxy-L-kynurenine (L-3OHKyn). Required for synthesis of quinolinic acid.</text>
</comment>
<dbReference type="PRINTS" id="PR00420">
    <property type="entry name" value="RNGMNOXGNASE"/>
</dbReference>
<dbReference type="GO" id="GO:0043420">
    <property type="term" value="P:anthranilate metabolic process"/>
    <property type="evidence" value="ECO:0007669"/>
    <property type="project" value="UniProtKB-UniRule"/>
</dbReference>
<evidence type="ECO:0000256" key="9">
    <source>
        <dbReference type="ARBA" id="ARBA00047818"/>
    </source>
</evidence>
<dbReference type="SUPFAM" id="SSF51905">
    <property type="entry name" value="FAD/NAD(P)-binding domain"/>
    <property type="match status" value="1"/>
</dbReference>
<evidence type="ECO:0000256" key="6">
    <source>
        <dbReference type="ARBA" id="ARBA00023002"/>
    </source>
</evidence>
<reference evidence="13 14" key="1">
    <citation type="journal article" date="2011" name="PLoS Pathog.">
        <title>Endophytic Life Strategies Decoded by Genome and Transcriptome Analyses of the Mutualistic Root Symbiont Piriformospora indica.</title>
        <authorList>
            <person name="Zuccaro A."/>
            <person name="Lahrmann U."/>
            <person name="Guldener U."/>
            <person name="Langen G."/>
            <person name="Pfiffi S."/>
            <person name="Biedenkopf D."/>
            <person name="Wong P."/>
            <person name="Samans B."/>
            <person name="Grimm C."/>
            <person name="Basiewicz M."/>
            <person name="Murat C."/>
            <person name="Martin F."/>
            <person name="Kogel K.H."/>
        </authorList>
    </citation>
    <scope>NUCLEOTIDE SEQUENCE [LARGE SCALE GENOMIC DNA]</scope>
    <source>
        <strain evidence="13 14">DSM 11827</strain>
    </source>
</reference>
<evidence type="ECO:0000256" key="3">
    <source>
        <dbReference type="ARBA" id="ARBA00022642"/>
    </source>
</evidence>
<dbReference type="InterPro" id="IPR002938">
    <property type="entry name" value="FAD-bd"/>
</dbReference>
<keyword evidence="7 10" id="KW-0503">Monooxygenase</keyword>
<keyword evidence="14" id="KW-1185">Reference proteome</keyword>
<dbReference type="Proteomes" id="UP000007148">
    <property type="component" value="Unassembled WGS sequence"/>
</dbReference>
<dbReference type="PANTHER" id="PTHR46028:SF2">
    <property type="entry name" value="KYNURENINE 3-MONOOXYGENASE"/>
    <property type="match status" value="1"/>
</dbReference>
<feature type="transmembrane region" description="Helical" evidence="11">
    <location>
        <begin position="458"/>
        <end position="485"/>
    </location>
</feature>
<name>G4TD53_SERID</name>
<dbReference type="HAMAP" id="MF_01971">
    <property type="entry name" value="Kynurenine_monooxygenase"/>
    <property type="match status" value="1"/>
</dbReference>
<comment type="similarity">
    <text evidence="10">Belongs to the aromatic-ring hydroxylase family. KMO subfamily.</text>
</comment>
<dbReference type="GO" id="GO:0071949">
    <property type="term" value="F:FAD binding"/>
    <property type="evidence" value="ECO:0007669"/>
    <property type="project" value="InterPro"/>
</dbReference>
<dbReference type="EC" id="1.14.13.9" evidence="10"/>
<keyword evidence="5 10" id="KW-0521">NADP</keyword>
<evidence type="ECO:0000256" key="2">
    <source>
        <dbReference type="ARBA" id="ARBA00022630"/>
    </source>
</evidence>
<dbReference type="EMBL" id="CAFZ01000050">
    <property type="protein sequence ID" value="CCA69229.1"/>
    <property type="molecule type" value="Genomic_DNA"/>
</dbReference>
<comment type="caution">
    <text evidence="13">The sequence shown here is derived from an EMBL/GenBank/DDBJ whole genome shotgun (WGS) entry which is preliminary data.</text>
</comment>
<organism evidence="13 14">
    <name type="scientific">Serendipita indica (strain DSM 11827)</name>
    <name type="common">Root endophyte fungus</name>
    <name type="synonym">Piriformospora indica</name>
    <dbReference type="NCBI Taxonomy" id="1109443"/>
    <lineage>
        <taxon>Eukaryota</taxon>
        <taxon>Fungi</taxon>
        <taxon>Dikarya</taxon>
        <taxon>Basidiomycota</taxon>
        <taxon>Agaricomycotina</taxon>
        <taxon>Agaricomycetes</taxon>
        <taxon>Sebacinales</taxon>
        <taxon>Serendipitaceae</taxon>
        <taxon>Serendipita</taxon>
    </lineage>
</organism>
<evidence type="ECO:0000313" key="13">
    <source>
        <dbReference type="EMBL" id="CCA69229.1"/>
    </source>
</evidence>
<evidence type="ECO:0000256" key="7">
    <source>
        <dbReference type="ARBA" id="ARBA00023033"/>
    </source>
</evidence>
<evidence type="ECO:0000313" key="14">
    <source>
        <dbReference type="Proteomes" id="UP000007148"/>
    </source>
</evidence>
<dbReference type="OrthoDB" id="10053569at2759"/>
<dbReference type="GO" id="GO:0004502">
    <property type="term" value="F:kynurenine 3-monooxygenase activity"/>
    <property type="evidence" value="ECO:0007669"/>
    <property type="project" value="UniProtKB-UniRule"/>
</dbReference>
<dbReference type="InParanoid" id="G4TD53"/>
<dbReference type="Pfam" id="PF01494">
    <property type="entry name" value="FAD_binding_3"/>
    <property type="match status" value="1"/>
</dbReference>
<gene>
    <name evidence="10" type="primary">BNA4</name>
    <name evidence="13" type="ORF">PIIN_03129</name>
</gene>
<keyword evidence="11" id="KW-1133">Transmembrane helix</keyword>
<dbReference type="GO" id="GO:0070189">
    <property type="term" value="P:kynurenine metabolic process"/>
    <property type="evidence" value="ECO:0007669"/>
    <property type="project" value="TreeGrafter"/>
</dbReference>
<dbReference type="InterPro" id="IPR027545">
    <property type="entry name" value="Kynurenine_monooxygenase"/>
</dbReference>
<protein>
    <recommendedName>
        <fullName evidence="10">Kynurenine 3-monooxygenase</fullName>
        <ecNumber evidence="10">1.14.13.9</ecNumber>
    </recommendedName>
    <alternativeName>
        <fullName evidence="10">Biosynthesis of nicotinic acid protein 4</fullName>
    </alternativeName>
    <alternativeName>
        <fullName evidence="10">Kynurenine 3-hydroxylase</fullName>
    </alternativeName>
</protein>
<evidence type="ECO:0000256" key="10">
    <source>
        <dbReference type="HAMAP-Rule" id="MF_03018"/>
    </source>
</evidence>
<keyword evidence="6 10" id="KW-0560">Oxidoreductase</keyword>
<evidence type="ECO:0000256" key="8">
    <source>
        <dbReference type="ARBA" id="ARBA00023128"/>
    </source>
</evidence>
<dbReference type="GO" id="GO:0034354">
    <property type="term" value="P:'de novo' NAD+ biosynthetic process from L-tryptophan"/>
    <property type="evidence" value="ECO:0007669"/>
    <property type="project" value="UniProtKB-UniRule"/>
</dbReference>
<keyword evidence="2 10" id="KW-0285">Flavoprotein</keyword>
<accession>G4TD53</accession>
<evidence type="ECO:0000256" key="4">
    <source>
        <dbReference type="ARBA" id="ARBA00022827"/>
    </source>
</evidence>
<dbReference type="GO" id="GO:0006569">
    <property type="term" value="P:L-tryptophan catabolic process"/>
    <property type="evidence" value="ECO:0007669"/>
    <property type="project" value="UniProtKB-UniRule"/>
</dbReference>
<sequence length="490" mass="56323">MPRTAVVVGAGPVGCLAALALRNAGWTVTVYDARPDMRLPENKSQLSQRSINLAISARGITALHSVNPKFAERFLDTAIPMRGRMIHPVHGREESQLYDLNGQCINSIDRALLNEDLLNQLTAASVPIVFRHKLLHADFDHKTLTFYSESDQKDVRVRYDFCIGADGCYSAVRRQLMRVVRMNYQQEYIPHEYIELRIPAGKGPSGEDTFRLDPNHLHIWPRHSFMLIALPNKDKTFTSTLFAPTAEFERFRDDKMFISWFRTHFPDALDLVGEDRLLHDYKHNPRSALIHIKTRPYHYKDNVILLGDAAHAMVPFYGQGLNCGLEDVRVLHVLLEKHRVDPENMVPDGQVDDNLSRALQEYTDSRHEDLDAICDLAMANYEEMRHAVTTPMYRLRKTLDGLLSRWTPFLPFQSFFPYLSSNTFEPTPNGWLALYTMVTFRPDIRYSEVRRKAKRQDYLLSMFAWSGIATTAGVGSLAVGLQLWARWRRC</sequence>
<dbReference type="GO" id="GO:0005741">
    <property type="term" value="C:mitochondrial outer membrane"/>
    <property type="evidence" value="ECO:0007669"/>
    <property type="project" value="UniProtKB-SubCell"/>
</dbReference>